<sequence length="49" mass="6060">MLKKMYNTEVEYVKLFSQSYESNNIIRFGDDYIPDMYTHNFVFIKKIRE</sequence>
<reference evidence="1" key="1">
    <citation type="submission" date="2021-01" db="EMBL/GenBank/DDBJ databases">
        <title>Genomic Encyclopedia of Type Strains, Phase IV (KMG-IV): sequencing the most valuable type-strain genomes for metagenomic binning, comparative biology and taxonomic classification.</title>
        <authorList>
            <person name="Goeker M."/>
        </authorList>
    </citation>
    <scope>NUCLEOTIDE SEQUENCE</scope>
    <source>
        <strain evidence="1">DSM 23230</strain>
    </source>
</reference>
<gene>
    <name evidence="1" type="ORF">JOC47_001397</name>
</gene>
<evidence type="ECO:0000313" key="2">
    <source>
        <dbReference type="Proteomes" id="UP000774000"/>
    </source>
</evidence>
<organism evidence="1 2">
    <name type="scientific">Halanaerobacter jeridensis</name>
    <dbReference type="NCBI Taxonomy" id="706427"/>
    <lineage>
        <taxon>Bacteria</taxon>
        <taxon>Bacillati</taxon>
        <taxon>Bacillota</taxon>
        <taxon>Clostridia</taxon>
        <taxon>Halanaerobiales</taxon>
        <taxon>Halobacteroidaceae</taxon>
        <taxon>Halanaerobacter</taxon>
    </lineage>
</organism>
<dbReference type="EMBL" id="JAFBDQ010000006">
    <property type="protein sequence ID" value="MBM7556546.1"/>
    <property type="molecule type" value="Genomic_DNA"/>
</dbReference>
<keyword evidence="2" id="KW-1185">Reference proteome</keyword>
<comment type="caution">
    <text evidence="1">The sequence shown here is derived from an EMBL/GenBank/DDBJ whole genome shotgun (WGS) entry which is preliminary data.</text>
</comment>
<name>A0A938XRW5_9FIRM</name>
<dbReference type="RefSeq" id="WP_204701329.1">
    <property type="nucleotide sequence ID" value="NZ_JAFBDQ010000006.1"/>
</dbReference>
<protein>
    <submittedName>
        <fullName evidence="1">Uncharacterized protein</fullName>
    </submittedName>
</protein>
<dbReference type="Proteomes" id="UP000774000">
    <property type="component" value="Unassembled WGS sequence"/>
</dbReference>
<accession>A0A938XRW5</accession>
<dbReference type="AlphaFoldDB" id="A0A938XRW5"/>
<proteinExistence type="predicted"/>
<evidence type="ECO:0000313" key="1">
    <source>
        <dbReference type="EMBL" id="MBM7556546.1"/>
    </source>
</evidence>